<evidence type="ECO:0000313" key="2">
    <source>
        <dbReference type="Proteomes" id="UP001438707"/>
    </source>
</evidence>
<dbReference type="AlphaFoldDB" id="A0AAW1R3G9"/>
<name>A0AAW1R3G9_9CHLO</name>
<dbReference type="Proteomes" id="UP001438707">
    <property type="component" value="Unassembled WGS sequence"/>
</dbReference>
<evidence type="ECO:0000313" key="1">
    <source>
        <dbReference type="EMBL" id="KAK9828301.1"/>
    </source>
</evidence>
<protein>
    <submittedName>
        <fullName evidence="1">Uncharacterized protein</fullName>
    </submittedName>
</protein>
<keyword evidence="2" id="KW-1185">Reference proteome</keyword>
<comment type="caution">
    <text evidence="1">The sequence shown here is derived from an EMBL/GenBank/DDBJ whole genome shotgun (WGS) entry which is preliminary data.</text>
</comment>
<accession>A0AAW1R3G9</accession>
<reference evidence="1 2" key="1">
    <citation type="journal article" date="2024" name="Nat. Commun.">
        <title>Phylogenomics reveals the evolutionary origins of lichenization in chlorophyte algae.</title>
        <authorList>
            <person name="Puginier C."/>
            <person name="Libourel C."/>
            <person name="Otte J."/>
            <person name="Skaloud P."/>
            <person name="Haon M."/>
            <person name="Grisel S."/>
            <person name="Petersen M."/>
            <person name="Berrin J.G."/>
            <person name="Delaux P.M."/>
            <person name="Dal Grande F."/>
            <person name="Keller J."/>
        </authorList>
    </citation>
    <scope>NUCLEOTIDE SEQUENCE [LARGE SCALE GENOMIC DNA]</scope>
    <source>
        <strain evidence="1 2">SAG 2145</strain>
    </source>
</reference>
<gene>
    <name evidence="1" type="ORF">WJX74_007925</name>
</gene>
<proteinExistence type="predicted"/>
<organism evidence="1 2">
    <name type="scientific">Apatococcus lobatus</name>
    <dbReference type="NCBI Taxonomy" id="904363"/>
    <lineage>
        <taxon>Eukaryota</taxon>
        <taxon>Viridiplantae</taxon>
        <taxon>Chlorophyta</taxon>
        <taxon>core chlorophytes</taxon>
        <taxon>Trebouxiophyceae</taxon>
        <taxon>Chlorellales</taxon>
        <taxon>Chlorellaceae</taxon>
        <taxon>Apatococcus</taxon>
    </lineage>
</organism>
<dbReference type="EMBL" id="JALJOS010000016">
    <property type="protein sequence ID" value="KAK9828301.1"/>
    <property type="molecule type" value="Genomic_DNA"/>
</dbReference>
<sequence>MTGWSETSGGTKEQELFKAAEDCSLLEAGGHDIIYSGKHCNRVASMNTFIFATLAIAAVSLSPAAGQGTFDWGRPCTLKTSSSSSEILPSCTDCGSGASAKPQPSCTFSPSTVPAGTTVNYAYHSSTHNLFIGSSPCAYTTEICPSATAAMTSPSNPCKYTFKTPGTYYVSDKASDANGDFCGAFGAQKKYTVT</sequence>